<evidence type="ECO:0000259" key="5">
    <source>
        <dbReference type="Pfam" id="PF00685"/>
    </source>
</evidence>
<feature type="coiled-coil region" evidence="3">
    <location>
        <begin position="1033"/>
        <end position="1096"/>
    </location>
</feature>
<feature type="non-terminal residue" evidence="6">
    <location>
        <position position="1"/>
    </location>
</feature>
<dbReference type="Proteomes" id="UP000626109">
    <property type="component" value="Unassembled WGS sequence"/>
</dbReference>
<organism evidence="6 7">
    <name type="scientific">Polarella glacialis</name>
    <name type="common">Dinoflagellate</name>
    <dbReference type="NCBI Taxonomy" id="89957"/>
    <lineage>
        <taxon>Eukaryota</taxon>
        <taxon>Sar</taxon>
        <taxon>Alveolata</taxon>
        <taxon>Dinophyceae</taxon>
        <taxon>Suessiales</taxon>
        <taxon>Suessiaceae</taxon>
        <taxon>Polarella</taxon>
    </lineage>
</organism>
<dbReference type="AlphaFoldDB" id="A0A813K9H7"/>
<dbReference type="InterPro" id="IPR027417">
    <property type="entry name" value="P-loop_NTPase"/>
</dbReference>
<dbReference type="Pfam" id="PF00685">
    <property type="entry name" value="Sulfotransfer_1"/>
    <property type="match status" value="1"/>
</dbReference>
<evidence type="ECO:0000256" key="4">
    <source>
        <dbReference type="SAM" id="MobiDB-lite"/>
    </source>
</evidence>
<reference evidence="6" key="1">
    <citation type="submission" date="2021-02" db="EMBL/GenBank/DDBJ databases">
        <authorList>
            <person name="Dougan E. K."/>
            <person name="Rhodes N."/>
            <person name="Thang M."/>
            <person name="Chan C."/>
        </authorList>
    </citation>
    <scope>NUCLEOTIDE SEQUENCE</scope>
</reference>
<proteinExistence type="inferred from homology"/>
<evidence type="ECO:0000313" key="7">
    <source>
        <dbReference type="Proteomes" id="UP000626109"/>
    </source>
</evidence>
<evidence type="ECO:0000256" key="2">
    <source>
        <dbReference type="ARBA" id="ARBA00022679"/>
    </source>
</evidence>
<dbReference type="EMBL" id="CAJNNW010028454">
    <property type="protein sequence ID" value="CAE8696161.1"/>
    <property type="molecule type" value="Genomic_DNA"/>
</dbReference>
<dbReference type="PANTHER" id="PTHR11783">
    <property type="entry name" value="SULFOTRANSFERASE SULT"/>
    <property type="match status" value="1"/>
</dbReference>
<evidence type="ECO:0000256" key="1">
    <source>
        <dbReference type="ARBA" id="ARBA00005771"/>
    </source>
</evidence>
<dbReference type="Gene3D" id="3.40.50.300">
    <property type="entry name" value="P-loop containing nucleotide triphosphate hydrolases"/>
    <property type="match status" value="1"/>
</dbReference>
<keyword evidence="3" id="KW-0175">Coiled coil</keyword>
<gene>
    <name evidence="6" type="ORF">PGLA2088_LOCUS29715</name>
</gene>
<evidence type="ECO:0000256" key="3">
    <source>
        <dbReference type="SAM" id="Coils"/>
    </source>
</evidence>
<comment type="similarity">
    <text evidence="1">Belongs to the sulfotransferase 1 family.</text>
</comment>
<keyword evidence="2" id="KW-0808">Transferase</keyword>
<protein>
    <recommendedName>
        <fullName evidence="5">Sulfotransferase domain-containing protein</fullName>
    </recommendedName>
</protein>
<feature type="compositionally biased region" description="Acidic residues" evidence="4">
    <location>
        <begin position="802"/>
        <end position="813"/>
    </location>
</feature>
<comment type="caution">
    <text evidence="6">The sequence shown here is derived from an EMBL/GenBank/DDBJ whole genome shotgun (WGS) entry which is preliminary data.</text>
</comment>
<name>A0A813K9H7_POLGL</name>
<evidence type="ECO:0000313" key="6">
    <source>
        <dbReference type="EMBL" id="CAE8696161.1"/>
    </source>
</evidence>
<dbReference type="SUPFAM" id="SSF52540">
    <property type="entry name" value="P-loop containing nucleoside triphosphate hydrolases"/>
    <property type="match status" value="1"/>
</dbReference>
<feature type="domain" description="Sulfotransferase" evidence="5">
    <location>
        <begin position="368"/>
        <end position="612"/>
    </location>
</feature>
<feature type="region of interest" description="Disordered" evidence="4">
    <location>
        <begin position="766"/>
        <end position="813"/>
    </location>
</feature>
<dbReference type="InterPro" id="IPR000863">
    <property type="entry name" value="Sulfotransferase_dom"/>
</dbReference>
<dbReference type="GO" id="GO:0008146">
    <property type="term" value="F:sulfotransferase activity"/>
    <property type="evidence" value="ECO:0007669"/>
    <property type="project" value="InterPro"/>
</dbReference>
<accession>A0A813K9H7</accession>
<sequence>VLNLLGPDSGTSAVVGQLPANLEESLKLLASAVSDMYKCLKMIRDSALWRVIDAAQEIHRQLTSSEAATEQHPWQATRSDEGLAALLEFLEEPQLVVDASSSSTSGVKDDVVEVADAILIVMQRVERLLAVLADLKEFFRPGTTCQESGSVCGLLQGLCARLTNLDEDLLVLLDESEPDEQAWLRQWELVLGEATLAQQLESGMVELNLCKDSELKPEDRRERRRWLAITRGLQLLMEDQVLRTQMAFPLAQPAAPDSPQAVATVEGQQAELLAYRTEEPSAPQADIDVSSLLVPALPTPPVPFLAQATDAFINVGKQAFVPVEIAEQSLWAAIPSFFRCTTAPVLTFRRLGDPELMQAIHTRFQPRPTDVHIVTYPKAGTSWIQEIAWLVNHDADLEAARSTPSSQRTVYIELAVPGVDKLTQLDAAADPRHVKWHHSAWLLPAEVVREGKVIYLMRNPKDTVVSWYHFQRMNKLYAFQGTFDEFFELFLAHQVPYGSYWENVLSWWAVRQQPNVLFLTYEDLHQDLHGEVGKVANFLGRSLTPEQVNRIVEHSSFEQMRANPMTNASQMPKIEGESDFMRKGKVGDWKNYFSAEQDVRMNAWIKQHLGDIQIPMLFETVKLESVVLGFLEQDEMEDAKPEEMMIPGEVIRRKRKAVSKEDEKKAVDEYITLDWEEIFPKKPIDRLRWLFKACKASKEGRIKPNPFFNIIAHRRFIDGLKGAIATDCLNLIRGHLDVFSPKQQKQLTSDNFELFRKYAPIAVLDSDDDEDSAPALPPPPEVIVEMKDKKKKKNQAQKKFDDDDDEEGGSDEDTEFKRAKILAKGVERRIDPSDGQAYTISDFLEQYGGSGDKPPVEWENARYYILCCRLSDKLNVSDEKGGAAQDDKGSRYDLMQGKIKQLDERVATSQDLSAKKFVALKEQLVRFQNEIDVERTARESLAEAKNEEIQQVDAALQGSLEAEQQALRETETRMLHLFEAKTNSLKEEMTKSGKGRMENEANLRRYLEVDIPKLYESLKEEVGNREAMEQRMLRKAMEEVTHLQAAILEEKKAREDTEEAMLRMMEDVVTKMQGEIAVERRERERTEEMLLNLLNDTCQKLQMAAHGV</sequence>